<feature type="domain" description="Tyr recombinase" evidence="10">
    <location>
        <begin position="178"/>
        <end position="372"/>
    </location>
</feature>
<keyword evidence="8" id="KW-1179">Viral genome integration</keyword>
<dbReference type="GO" id="GO:0006310">
    <property type="term" value="P:DNA recombination"/>
    <property type="evidence" value="ECO:0007669"/>
    <property type="project" value="UniProtKB-KW"/>
</dbReference>
<keyword evidence="7" id="KW-0233">DNA recombination</keyword>
<keyword evidence="6 9" id="KW-0238">DNA-binding</keyword>
<evidence type="ECO:0000256" key="8">
    <source>
        <dbReference type="ARBA" id="ARBA00023195"/>
    </source>
</evidence>
<evidence type="ECO:0000256" key="4">
    <source>
        <dbReference type="ARBA" id="ARBA00022801"/>
    </source>
</evidence>
<evidence type="ECO:0000313" key="12">
    <source>
        <dbReference type="EMBL" id="DAD72920.1"/>
    </source>
</evidence>
<dbReference type="Gene3D" id="1.10.443.10">
    <property type="entry name" value="Intergrase catalytic core"/>
    <property type="match status" value="1"/>
</dbReference>
<sequence>MPRKGENIYKRKDGRWEGRYIRDRVNGKVKYGYVFAHSYKEVKIKLTDAKARLALNTSAVPVIASELLIWSFSRASDEWIQANKSQWKESSTVKYINILNNHLLPEFGQRNITDIARADIQAYISKLLTSSGRNNAGLAPKTVNSIISVMKNIFEFTAETKQCTLISFNGLNVKQPQKQMRILSQAEQSLLTEYLLEESSNTDIGILLSLYTGLRVGEVCALKWEDISFRDNCIHVHKTMQRIQVKGNSDHKSEIIISAPKSECSVRDVPIPDKLLLMLQKRQNAPYTYFLTGKTNLYVEPRTMQNRFKSTIKKAGIALANFHALRHTFATRCIELGFDIKSLSEILGHASVNITLNRYVHPSMELKQKNMNKLSDLLAVK</sequence>
<dbReference type="InterPro" id="IPR044068">
    <property type="entry name" value="CB"/>
</dbReference>
<dbReference type="Pfam" id="PF00589">
    <property type="entry name" value="Phage_integrase"/>
    <property type="match status" value="1"/>
</dbReference>
<accession>A0A8S5LST3</accession>
<dbReference type="InterPro" id="IPR002104">
    <property type="entry name" value="Integrase_catalytic"/>
</dbReference>
<evidence type="ECO:0000256" key="7">
    <source>
        <dbReference type="ARBA" id="ARBA00023172"/>
    </source>
</evidence>
<dbReference type="InterPro" id="IPR010998">
    <property type="entry name" value="Integrase_recombinase_N"/>
</dbReference>
<feature type="domain" description="Core-binding (CB)" evidence="11">
    <location>
        <begin position="70"/>
        <end position="158"/>
    </location>
</feature>
<dbReference type="PANTHER" id="PTHR30349">
    <property type="entry name" value="PHAGE INTEGRASE-RELATED"/>
    <property type="match status" value="1"/>
</dbReference>
<comment type="similarity">
    <text evidence="1">Belongs to the 'phage' integrase family.</text>
</comment>
<dbReference type="GO" id="GO:0016740">
    <property type="term" value="F:transferase activity"/>
    <property type="evidence" value="ECO:0007669"/>
    <property type="project" value="UniProtKB-KW"/>
</dbReference>
<keyword evidence="4" id="KW-0378">Hydrolase</keyword>
<dbReference type="SUPFAM" id="SSF56349">
    <property type="entry name" value="DNA breaking-rejoining enzymes"/>
    <property type="match status" value="1"/>
</dbReference>
<evidence type="ECO:0000256" key="9">
    <source>
        <dbReference type="PROSITE-ProRule" id="PRU01248"/>
    </source>
</evidence>
<dbReference type="InterPro" id="IPR011010">
    <property type="entry name" value="DNA_brk_join_enz"/>
</dbReference>
<organism evidence="12">
    <name type="scientific">Siphoviridae sp. ctMAv2</name>
    <dbReference type="NCBI Taxonomy" id="2826258"/>
    <lineage>
        <taxon>Viruses</taxon>
        <taxon>Duplodnaviria</taxon>
        <taxon>Heunggongvirae</taxon>
        <taxon>Uroviricota</taxon>
        <taxon>Caudoviricetes</taxon>
    </lineage>
</organism>
<evidence type="ECO:0000256" key="2">
    <source>
        <dbReference type="ARBA" id="ARBA00016082"/>
    </source>
</evidence>
<dbReference type="CDD" id="cd01189">
    <property type="entry name" value="INT_ICEBs1_C_like"/>
    <property type="match status" value="1"/>
</dbReference>
<reference evidence="12" key="1">
    <citation type="journal article" date="2021" name="Proc. Natl. Acad. Sci. U.S.A.">
        <title>A Catalog of Tens of Thousands of Viruses from Human Metagenomes Reveals Hidden Associations with Chronic Diseases.</title>
        <authorList>
            <person name="Tisza M.J."/>
            <person name="Buck C.B."/>
        </authorList>
    </citation>
    <scope>NUCLEOTIDE SEQUENCE</scope>
    <source>
        <strain evidence="12">CtMAv2</strain>
    </source>
</reference>
<dbReference type="PROSITE" id="PS51898">
    <property type="entry name" value="TYR_RECOMBINASE"/>
    <property type="match status" value="1"/>
</dbReference>
<dbReference type="InterPro" id="IPR050090">
    <property type="entry name" value="Tyrosine_recombinase_XerCD"/>
</dbReference>
<protein>
    <recommendedName>
        <fullName evidence="2">Integrase</fullName>
    </recommendedName>
</protein>
<dbReference type="GO" id="GO:0016787">
    <property type="term" value="F:hydrolase activity"/>
    <property type="evidence" value="ECO:0007669"/>
    <property type="project" value="UniProtKB-KW"/>
</dbReference>
<dbReference type="PROSITE" id="PS51900">
    <property type="entry name" value="CB"/>
    <property type="match status" value="1"/>
</dbReference>
<keyword evidence="8" id="KW-1160">Virus entry into host cell</keyword>
<dbReference type="Gene3D" id="1.10.150.130">
    <property type="match status" value="1"/>
</dbReference>
<dbReference type="Pfam" id="PF14659">
    <property type="entry name" value="Phage_int_SAM_3"/>
    <property type="match status" value="1"/>
</dbReference>
<evidence type="ECO:0000256" key="6">
    <source>
        <dbReference type="ARBA" id="ARBA00023125"/>
    </source>
</evidence>
<dbReference type="GO" id="GO:0075713">
    <property type="term" value="P:establishment of integrated proviral latency"/>
    <property type="evidence" value="ECO:0007669"/>
    <property type="project" value="UniProtKB-KW"/>
</dbReference>
<evidence type="ECO:0000256" key="5">
    <source>
        <dbReference type="ARBA" id="ARBA00022908"/>
    </source>
</evidence>
<dbReference type="PANTHER" id="PTHR30349:SF41">
    <property type="entry name" value="INTEGRASE_RECOMBINASE PROTEIN MJ0367-RELATED"/>
    <property type="match status" value="1"/>
</dbReference>
<dbReference type="InterPro" id="IPR004107">
    <property type="entry name" value="Integrase_SAM-like_N"/>
</dbReference>
<dbReference type="EMBL" id="BK014727">
    <property type="protein sequence ID" value="DAD72920.1"/>
    <property type="molecule type" value="Genomic_DNA"/>
</dbReference>
<evidence type="ECO:0000259" key="11">
    <source>
        <dbReference type="PROSITE" id="PS51900"/>
    </source>
</evidence>
<evidence type="ECO:0000256" key="3">
    <source>
        <dbReference type="ARBA" id="ARBA00022679"/>
    </source>
</evidence>
<evidence type="ECO:0000259" key="10">
    <source>
        <dbReference type="PROSITE" id="PS51898"/>
    </source>
</evidence>
<dbReference type="GO" id="GO:0015074">
    <property type="term" value="P:DNA integration"/>
    <property type="evidence" value="ECO:0007669"/>
    <property type="project" value="UniProtKB-KW"/>
</dbReference>
<proteinExistence type="inferred from homology"/>
<dbReference type="InterPro" id="IPR013762">
    <property type="entry name" value="Integrase-like_cat_sf"/>
</dbReference>
<evidence type="ECO:0000256" key="1">
    <source>
        <dbReference type="ARBA" id="ARBA00008857"/>
    </source>
</evidence>
<dbReference type="GO" id="GO:0044826">
    <property type="term" value="P:viral genome integration into host DNA"/>
    <property type="evidence" value="ECO:0007669"/>
    <property type="project" value="UniProtKB-KW"/>
</dbReference>
<keyword evidence="5" id="KW-0229">DNA integration</keyword>
<name>A0A8S5LST3_9CAUD</name>
<dbReference type="GO" id="GO:0003677">
    <property type="term" value="F:DNA binding"/>
    <property type="evidence" value="ECO:0007669"/>
    <property type="project" value="UniProtKB-UniRule"/>
</dbReference>
<keyword evidence="3" id="KW-0808">Transferase</keyword>